<evidence type="ECO:0000256" key="1">
    <source>
        <dbReference type="SAM" id="MobiDB-lite"/>
    </source>
</evidence>
<dbReference type="Proteomes" id="UP001230268">
    <property type="component" value="Unassembled WGS sequence"/>
</dbReference>
<keyword evidence="4" id="KW-1185">Reference proteome</keyword>
<evidence type="ECO:0000313" key="4">
    <source>
        <dbReference type="Proteomes" id="UP001230268"/>
    </source>
</evidence>
<feature type="compositionally biased region" description="Basic and acidic residues" evidence="1">
    <location>
        <begin position="752"/>
        <end position="770"/>
    </location>
</feature>
<name>A0AAD8LHP8_BABGI</name>
<sequence length="1280" mass="145967">MPLPYCCHIISSIELIYSAERGIPKRILRAFRHPRVDSNNVKTRSNSGESGEVLSIVEDDFVVCNRILESHGFQLVPNEPDGAHKDGTLRIERVEKNGSITGKRSRSEGAYPAHLSRNSSLDIGKHPDSVEDEVLDIIRRSMVYYICLFDDYSQDFQSLTSVPNVSNETCSIRKHSVYEMLCAVKDCISQLRRNSSEYMEAVLITDDYSGIFTNEEVLIARSSMAFRSLLSGEGIRCTTIHDDISSYGKPLSEEENPNEDELVNEYLKPFASRKSWSQKSTSFELAIVDCTEKPTLPDRTNMSKFDLFKSLNLPISGDGDMNLFSVRGRSNCQKLLNFLEKQCTENILKMKSRKLKVTPVKFVLANFPVVFSKIQEVRVSSHENSDDSKEKSNRLSMKGLILPCVLNNMLKVVRRMQLCDMLSGVSMNVDYNAEIDSALHDTTFQISERNTLYQSLISNLGLIDRSSQSNYRLLRKMLPLRNFIIQRGKVSISSKGILKKQTSLTLSQHSREGDFGGKVMCLADIVRNGKYYRDSAHSSDYGVVEDLVILKDTLYGNLSGIMFTTIHLEGGGVIATMPTKTLVDESLSNVCCADLDSAHQHPHSLKCYVDLYPMRPSSRTQSVMEVVNPHQLVNLVWLMNYLLHVGGFVPFVDKESYIGTMTDHIPDAYNQLSFLSLSRSFAEDSSRMTDGDTLQMFSVDVTYTRNDPLAQQSYILMLVNHIRFNKRFKNAFGVSYMEYSKERLQKMHKKDHKGEDSWDASRSDSAEKARSGVPQLARSWNSLMQRVQSDANLGDMMEPQAIDNVGEELRDVMEDMNSQDVDMMNYTLPPPNVTMDNKPRPSGFLNMFQTITDEEISALNISNDDKFQSVSSAGRAHGRVHHCIFDFDTKVPFKDKDERSKFQKEMEKMYIPPQKNKSISVGKKHKVFVFITSKMPTSLECSRIKLIKDLINSSYLTFIQQEKPEVEMEYNLHNAEAFIRQFKSECVANSIGEYYTKAGVSYSFVINVERLERHLSRMFHLLGEGVKYDIYYTSIDMHQSEDAAITHFRENRMELNAICAEKAIKEHYVNYSWLCDSYFKGAIDFKSDIRDYHKLNLKGEKKHHSSKDLKDKGNQANKDGDLTFNEIYQEVKFFWGWHVYVLDGERPSISSHDVSMYRKHCGIHMKSYRSLSDIETRVTDGIRFHLKRYRISEEDVSTFMTHHRIYTNTVVLLGDHISGYSATGDLPIELADCGGCTKPMLGGKVICCGRYDGIPLLKPSWLISSLRNGKTEPMESYIVK</sequence>
<protein>
    <recommendedName>
        <fullName evidence="2">BRCT domain-containing protein</fullName>
    </recommendedName>
</protein>
<reference evidence="3" key="1">
    <citation type="submission" date="2023-08" db="EMBL/GenBank/DDBJ databases">
        <title>Draft sequence of the Babesia gibsoni genome.</title>
        <authorList>
            <person name="Yamagishi J.Y."/>
            <person name="Xuan X.X."/>
        </authorList>
    </citation>
    <scope>NUCLEOTIDE SEQUENCE</scope>
    <source>
        <strain evidence="3">Azabu</strain>
    </source>
</reference>
<dbReference type="InterPro" id="IPR001357">
    <property type="entry name" value="BRCT_dom"/>
</dbReference>
<proteinExistence type="predicted"/>
<evidence type="ECO:0000259" key="2">
    <source>
        <dbReference type="PROSITE" id="PS50172"/>
    </source>
</evidence>
<dbReference type="EMBL" id="JAVEPI010000004">
    <property type="protein sequence ID" value="KAK1442409.1"/>
    <property type="molecule type" value="Genomic_DNA"/>
</dbReference>
<organism evidence="3 4">
    <name type="scientific">Babesia gibsoni</name>
    <dbReference type="NCBI Taxonomy" id="33632"/>
    <lineage>
        <taxon>Eukaryota</taxon>
        <taxon>Sar</taxon>
        <taxon>Alveolata</taxon>
        <taxon>Apicomplexa</taxon>
        <taxon>Aconoidasida</taxon>
        <taxon>Piroplasmida</taxon>
        <taxon>Babesiidae</taxon>
        <taxon>Babesia</taxon>
    </lineage>
</organism>
<dbReference type="PROSITE" id="PS50172">
    <property type="entry name" value="BRCT"/>
    <property type="match status" value="1"/>
</dbReference>
<evidence type="ECO:0000313" key="3">
    <source>
        <dbReference type="EMBL" id="KAK1442409.1"/>
    </source>
</evidence>
<dbReference type="AlphaFoldDB" id="A0AAD8LHP8"/>
<feature type="domain" description="BRCT" evidence="2">
    <location>
        <begin position="1254"/>
        <end position="1279"/>
    </location>
</feature>
<comment type="caution">
    <text evidence="3">The sequence shown here is derived from an EMBL/GenBank/DDBJ whole genome shotgun (WGS) entry which is preliminary data.</text>
</comment>
<feature type="region of interest" description="Disordered" evidence="1">
    <location>
        <begin position="747"/>
        <end position="777"/>
    </location>
</feature>
<gene>
    <name evidence="3" type="ORF">BgAZ_404390</name>
</gene>
<accession>A0AAD8LHP8</accession>